<evidence type="ECO:0000256" key="2">
    <source>
        <dbReference type="ARBA" id="ARBA00022741"/>
    </source>
</evidence>
<dbReference type="InterPro" id="IPR014001">
    <property type="entry name" value="Helicase_ATP-bd"/>
</dbReference>
<dbReference type="Pfam" id="PF16124">
    <property type="entry name" value="RecQ_Zn_bind"/>
    <property type="match status" value="1"/>
</dbReference>
<dbReference type="GO" id="GO:0043138">
    <property type="term" value="F:3'-5' DNA helicase activity"/>
    <property type="evidence" value="ECO:0007669"/>
    <property type="project" value="UniProtKB-EC"/>
</dbReference>
<organism evidence="9 10">
    <name type="scientific">Kwoniella shandongensis</name>
    <dbReference type="NCBI Taxonomy" id="1734106"/>
    <lineage>
        <taxon>Eukaryota</taxon>
        <taxon>Fungi</taxon>
        <taxon>Dikarya</taxon>
        <taxon>Basidiomycota</taxon>
        <taxon>Agaricomycotina</taxon>
        <taxon>Tremellomycetes</taxon>
        <taxon>Tremellales</taxon>
        <taxon>Cryptococcaceae</taxon>
        <taxon>Kwoniella</taxon>
    </lineage>
</organism>
<dbReference type="PROSITE" id="PS51192">
    <property type="entry name" value="HELICASE_ATP_BIND_1"/>
    <property type="match status" value="1"/>
</dbReference>
<dbReference type="GeneID" id="43591537"/>
<dbReference type="Pfam" id="PF00270">
    <property type="entry name" value="DEAD"/>
    <property type="match status" value="1"/>
</dbReference>
<evidence type="ECO:0000256" key="4">
    <source>
        <dbReference type="ARBA" id="ARBA00022806"/>
    </source>
</evidence>
<gene>
    <name evidence="9" type="ORF">CI109_100219</name>
</gene>
<protein>
    <recommendedName>
        <fullName evidence="7">ATP-dependent DNA helicase</fullName>
        <ecNumber evidence="7">5.6.2.4</ecNumber>
    </recommendedName>
</protein>
<dbReference type="InterPro" id="IPR011545">
    <property type="entry name" value="DEAD/DEAH_box_helicase_dom"/>
</dbReference>
<keyword evidence="5 7" id="KW-0067">ATP-binding</keyword>
<evidence type="ECO:0000256" key="1">
    <source>
        <dbReference type="ARBA" id="ARBA00005446"/>
    </source>
</evidence>
<keyword evidence="10" id="KW-1185">Reference proteome</keyword>
<dbReference type="EC" id="5.6.2.4" evidence="7"/>
<dbReference type="SMART" id="SM00490">
    <property type="entry name" value="HELICc"/>
    <property type="match status" value="1"/>
</dbReference>
<dbReference type="GO" id="GO:0016787">
    <property type="term" value="F:hydrolase activity"/>
    <property type="evidence" value="ECO:0007669"/>
    <property type="project" value="UniProtKB-KW"/>
</dbReference>
<dbReference type="SUPFAM" id="SSF52540">
    <property type="entry name" value="P-loop containing nucleoside triphosphate hydrolases"/>
    <property type="match status" value="1"/>
</dbReference>
<dbReference type="AlphaFoldDB" id="A0A5M6BTU2"/>
<feature type="region of interest" description="Disordered" evidence="8">
    <location>
        <begin position="686"/>
        <end position="705"/>
    </location>
</feature>
<reference evidence="9" key="1">
    <citation type="submission" date="2017-08" db="EMBL/GenBank/DDBJ databases">
        <authorList>
            <person name="Cuomo C."/>
            <person name="Billmyre B."/>
            <person name="Heitman J."/>
        </authorList>
    </citation>
    <scope>NUCLEOTIDE SEQUENCE</scope>
    <source>
        <strain evidence="9">CBS 12478</strain>
    </source>
</reference>
<dbReference type="GO" id="GO:0005737">
    <property type="term" value="C:cytoplasm"/>
    <property type="evidence" value="ECO:0007669"/>
    <property type="project" value="TreeGrafter"/>
</dbReference>
<dbReference type="OrthoDB" id="2587207at2759"/>
<proteinExistence type="inferred from homology"/>
<dbReference type="GO" id="GO:0005524">
    <property type="term" value="F:ATP binding"/>
    <property type="evidence" value="ECO:0007669"/>
    <property type="project" value="UniProtKB-KW"/>
</dbReference>
<comment type="subcellular location">
    <subcellularLocation>
        <location evidence="7">Nucleus</location>
    </subcellularLocation>
</comment>
<keyword evidence="7" id="KW-0539">Nucleus</keyword>
<dbReference type="InterPro" id="IPR027417">
    <property type="entry name" value="P-loop_NTPase"/>
</dbReference>
<keyword evidence="3 7" id="KW-0378">Hydrolase</keyword>
<feature type="compositionally biased region" description="Low complexity" evidence="8">
    <location>
        <begin position="621"/>
        <end position="655"/>
    </location>
</feature>
<dbReference type="NCBIfam" id="TIGR00614">
    <property type="entry name" value="recQ_fam"/>
    <property type="match status" value="1"/>
</dbReference>
<sequence length="922" mass="103664">MAMTTLTRNIDLPPSTPAELPYPNLVNSTQYARNNFRPTKREWKRTISPQEGPPALQRNLQKYFGHKDFRHPQLEICTDSLRGCDLIVVAPTGLGKSLCFQLPAITIDHGVTIVVSPLKALMHDQVKTLQEKGIRVAQLNEDSPQEEKDEIKRQMKMGHPEIRLLYLTPEMLLSPRQKIMFDIAHRQRQIARLIIDEAHVITEWGNTFRGTYRELGTFRERYPDIPITALTASATHDVRKDIIQSLRIKRGYGQWVMPFNRRNLFYEVRYQGGGSGDDDQEEVEQPQDKVDDIANFIEGYRPQAERRNRDNGIDRPCVTGVVYCRTTRSCWEVAEHLSQRGISARPFYKSLKKWEKDAAMQGWKEGTIECIVATIAFGMGIDQTNVRYVIHYDMPKTFEGYYQETGRAGRDGHISHCIMYYSREDAAKLRGLVEQEVAKQRKRLSRLAEEDNADDVSPRSSSLDSFKSLQFYAERARKCRHIGICNYFGEKIDDRDPNIKKAYCENMCDVCKNPAAVTMAAYRLTEDVPTASPIPEKEIEVIDPPTKRPASRSSVTSIPNSLIEFHGADGFMFSDGFDEGEAKEPEVVERLVRPDPLSPSPEIAQQSAPTPLLPSHRTPIVPASSSRVSSAPTSTHKTLSAPRTTASLSSAPTSSERPAARSIDPTPRLERHLSAERPIRVLQINPVISSGDPGPSTLAHNKRRREPSPVIMVTPARGVTYLNDSEEGTGSDLKLTKEQRMKAERMLMSVDPVRGSGPFAFYDNVTPLKYRKVSAGTGGFKPPIIKSPNKVRCDLITKQARDASVTSMTEALRGALGHGELARKALKALGRRENGSKRMKVLVNIARAMERDIADTSRNDPAGYARRITEFRKATKALRSEEVVDAIVKGDLDSFDDGSEEVKHLKKLEGCLIGYIPERERV</sequence>
<dbReference type="EMBL" id="CP144051">
    <property type="protein sequence ID" value="WWD15795.1"/>
    <property type="molecule type" value="Genomic_DNA"/>
</dbReference>
<dbReference type="InterPro" id="IPR032284">
    <property type="entry name" value="RecQ_Zn-bd"/>
</dbReference>
<evidence type="ECO:0000256" key="3">
    <source>
        <dbReference type="ARBA" id="ARBA00022801"/>
    </source>
</evidence>
<dbReference type="PANTHER" id="PTHR13710">
    <property type="entry name" value="DNA HELICASE RECQ FAMILY MEMBER"/>
    <property type="match status" value="1"/>
</dbReference>
<dbReference type="PANTHER" id="PTHR13710:SF152">
    <property type="entry name" value="ATP-DEPENDENT DNA HELICASE Q5"/>
    <property type="match status" value="1"/>
</dbReference>
<dbReference type="FunFam" id="3.40.50.300:FF:002146">
    <property type="entry name" value="ATP-dependent DNA helicase"/>
    <property type="match status" value="1"/>
</dbReference>
<dbReference type="GO" id="GO:0009378">
    <property type="term" value="F:four-way junction helicase activity"/>
    <property type="evidence" value="ECO:0007669"/>
    <property type="project" value="TreeGrafter"/>
</dbReference>
<feature type="region of interest" description="Disordered" evidence="8">
    <location>
        <begin position="593"/>
        <end position="669"/>
    </location>
</feature>
<comment type="similarity">
    <text evidence="1 7">Belongs to the helicase family. RecQ subfamily.</text>
</comment>
<dbReference type="CDD" id="cd17920">
    <property type="entry name" value="DEXHc_RecQ"/>
    <property type="match status" value="1"/>
</dbReference>
<keyword evidence="2 7" id="KW-0547">Nucleotide-binding</keyword>
<evidence type="ECO:0000256" key="5">
    <source>
        <dbReference type="ARBA" id="ARBA00022840"/>
    </source>
</evidence>
<dbReference type="PROSITE" id="PS51194">
    <property type="entry name" value="HELICASE_CTER"/>
    <property type="match status" value="1"/>
</dbReference>
<dbReference type="InterPro" id="IPR001650">
    <property type="entry name" value="Helicase_C-like"/>
</dbReference>
<dbReference type="GO" id="GO:0005634">
    <property type="term" value="C:nucleus"/>
    <property type="evidence" value="ECO:0007669"/>
    <property type="project" value="UniProtKB-SubCell"/>
</dbReference>
<dbReference type="GO" id="GO:0003676">
    <property type="term" value="F:nucleic acid binding"/>
    <property type="evidence" value="ECO:0007669"/>
    <property type="project" value="InterPro"/>
</dbReference>
<dbReference type="KEGG" id="ksn:43591537"/>
<accession>A0A5M6BTU2</accession>
<evidence type="ECO:0000313" key="10">
    <source>
        <dbReference type="Proteomes" id="UP000322225"/>
    </source>
</evidence>
<dbReference type="Pfam" id="PF00271">
    <property type="entry name" value="Helicase_C"/>
    <property type="match status" value="1"/>
</dbReference>
<dbReference type="GO" id="GO:0005694">
    <property type="term" value="C:chromosome"/>
    <property type="evidence" value="ECO:0007669"/>
    <property type="project" value="TreeGrafter"/>
</dbReference>
<dbReference type="Proteomes" id="UP000322225">
    <property type="component" value="Chromosome 1"/>
</dbReference>
<evidence type="ECO:0000313" key="9">
    <source>
        <dbReference type="EMBL" id="WWD15795.1"/>
    </source>
</evidence>
<comment type="catalytic activity">
    <reaction evidence="6 7">
        <text>Couples ATP hydrolysis with the unwinding of duplex DNA by translocating in the 3'-5' direction.</text>
        <dbReference type="EC" id="5.6.2.4"/>
    </reaction>
</comment>
<name>A0A5M6BTU2_9TREE</name>
<dbReference type="InterPro" id="IPR004589">
    <property type="entry name" value="DNA_helicase_ATP-dep_RecQ"/>
</dbReference>
<dbReference type="GO" id="GO:0000724">
    <property type="term" value="P:double-strand break repair via homologous recombination"/>
    <property type="evidence" value="ECO:0007669"/>
    <property type="project" value="TreeGrafter"/>
</dbReference>
<reference evidence="9" key="2">
    <citation type="submission" date="2024-01" db="EMBL/GenBank/DDBJ databases">
        <title>Comparative genomics of Cryptococcus and Kwoniella reveals pathogenesis evolution and contrasting modes of karyotype evolution via chromosome fusion or intercentromeric recombination.</title>
        <authorList>
            <person name="Coelho M.A."/>
            <person name="David-Palma M."/>
            <person name="Shea T."/>
            <person name="Bowers K."/>
            <person name="McGinley-Smith S."/>
            <person name="Mohammad A.W."/>
            <person name="Gnirke A."/>
            <person name="Yurkov A.M."/>
            <person name="Nowrousian M."/>
            <person name="Sun S."/>
            <person name="Cuomo C.A."/>
            <person name="Heitman J."/>
        </authorList>
    </citation>
    <scope>NUCLEOTIDE SEQUENCE</scope>
    <source>
        <strain evidence="9">CBS 12478</strain>
    </source>
</reference>
<dbReference type="SMART" id="SM00487">
    <property type="entry name" value="DEXDc"/>
    <property type="match status" value="1"/>
</dbReference>
<dbReference type="Gene3D" id="3.40.50.300">
    <property type="entry name" value="P-loop containing nucleotide triphosphate hydrolases"/>
    <property type="match status" value="2"/>
</dbReference>
<dbReference type="RefSeq" id="XP_031858370.1">
    <property type="nucleotide sequence ID" value="XM_032007369.1"/>
</dbReference>
<comment type="catalytic activity">
    <reaction evidence="7">
        <text>ATP + H2O = ADP + phosphate + H(+)</text>
        <dbReference type="Rhea" id="RHEA:13065"/>
        <dbReference type="ChEBI" id="CHEBI:15377"/>
        <dbReference type="ChEBI" id="CHEBI:15378"/>
        <dbReference type="ChEBI" id="CHEBI:30616"/>
        <dbReference type="ChEBI" id="CHEBI:43474"/>
        <dbReference type="ChEBI" id="CHEBI:456216"/>
    </reaction>
</comment>
<keyword evidence="4 7" id="KW-0347">Helicase</keyword>
<evidence type="ECO:0000256" key="6">
    <source>
        <dbReference type="ARBA" id="ARBA00034617"/>
    </source>
</evidence>
<evidence type="ECO:0000256" key="8">
    <source>
        <dbReference type="SAM" id="MobiDB-lite"/>
    </source>
</evidence>
<evidence type="ECO:0000256" key="7">
    <source>
        <dbReference type="RuleBase" id="RU364117"/>
    </source>
</evidence>